<accession>A0A1A9VZN5</accession>
<dbReference type="EnsemblMetazoa" id="GBRI000637-RA">
    <property type="protein sequence ID" value="GBRI000637-PA"/>
    <property type="gene ID" value="GBRI000637"/>
</dbReference>
<keyword evidence="2" id="KW-1185">Reference proteome</keyword>
<proteinExistence type="predicted"/>
<name>A0A1A9VZN5_9MUSC</name>
<dbReference type="Proteomes" id="UP000091820">
    <property type="component" value="Unassembled WGS sequence"/>
</dbReference>
<dbReference type="AlphaFoldDB" id="A0A1A9VZN5"/>
<protein>
    <submittedName>
        <fullName evidence="1">Uncharacterized protein</fullName>
    </submittedName>
</protein>
<reference evidence="1" key="2">
    <citation type="submission" date="2020-05" db="UniProtKB">
        <authorList>
            <consortium name="EnsemblMetazoa"/>
        </authorList>
    </citation>
    <scope>IDENTIFICATION</scope>
    <source>
        <strain evidence="1">IAEA</strain>
    </source>
</reference>
<organism evidence="1 2">
    <name type="scientific">Glossina brevipalpis</name>
    <dbReference type="NCBI Taxonomy" id="37001"/>
    <lineage>
        <taxon>Eukaryota</taxon>
        <taxon>Metazoa</taxon>
        <taxon>Ecdysozoa</taxon>
        <taxon>Arthropoda</taxon>
        <taxon>Hexapoda</taxon>
        <taxon>Insecta</taxon>
        <taxon>Pterygota</taxon>
        <taxon>Neoptera</taxon>
        <taxon>Endopterygota</taxon>
        <taxon>Diptera</taxon>
        <taxon>Brachycera</taxon>
        <taxon>Muscomorpha</taxon>
        <taxon>Hippoboscoidea</taxon>
        <taxon>Glossinidae</taxon>
        <taxon>Glossina</taxon>
    </lineage>
</organism>
<dbReference type="Gene3D" id="3.90.70.10">
    <property type="entry name" value="Cysteine proteinases"/>
    <property type="match status" value="1"/>
</dbReference>
<evidence type="ECO:0000313" key="1">
    <source>
        <dbReference type="EnsemblMetazoa" id="GBRI000637-PA"/>
    </source>
</evidence>
<dbReference type="VEuPathDB" id="VectorBase:GBRI000637"/>
<evidence type="ECO:0000313" key="2">
    <source>
        <dbReference type="Proteomes" id="UP000091820"/>
    </source>
</evidence>
<sequence>MTNRAEDKIRDKILRSAIEKKTIFQCSKKFTWEYYDKAKVYHSVGSIKPIDFYNILEDKPVQLEPLSSYSTAITQEKLDTCRESLVNFSNTSNTESELIFQYTWANSTLLVLNMKMVLI</sequence>
<reference evidence="2" key="1">
    <citation type="submission" date="2014-03" db="EMBL/GenBank/DDBJ databases">
        <authorList>
            <person name="Aksoy S."/>
            <person name="Warren W."/>
            <person name="Wilson R.K."/>
        </authorList>
    </citation>
    <scope>NUCLEOTIDE SEQUENCE [LARGE SCALE GENOMIC DNA]</scope>
    <source>
        <strain evidence="2">IAEA</strain>
    </source>
</reference>